<organism evidence="3 4">
    <name type="scientific">Weissella minor</name>
    <dbReference type="NCBI Taxonomy" id="1620"/>
    <lineage>
        <taxon>Bacteria</taxon>
        <taxon>Bacillati</taxon>
        <taxon>Bacillota</taxon>
        <taxon>Bacilli</taxon>
        <taxon>Lactobacillales</taxon>
        <taxon>Lactobacillaceae</taxon>
        <taxon>Weissella</taxon>
    </lineage>
</organism>
<dbReference type="InterPro" id="IPR044051">
    <property type="entry name" value="Prophage_tail_N"/>
</dbReference>
<dbReference type="RefSeq" id="WP_057786605.1">
    <property type="nucleotide sequence ID" value="NZ_JQCD01000018.1"/>
</dbReference>
<gene>
    <name evidence="3" type="ORF">IV67_GL001557</name>
</gene>
<protein>
    <submittedName>
        <fullName evidence="3">Minor structural protein</fullName>
    </submittedName>
</protein>
<dbReference type="OrthoDB" id="2404328at2"/>
<reference evidence="3 4" key="1">
    <citation type="journal article" date="2015" name="Genome Announc.">
        <title>Expanding the biotechnology potential of lactobacilli through comparative genomics of 213 strains and associated genera.</title>
        <authorList>
            <person name="Sun Z."/>
            <person name="Harris H.M."/>
            <person name="McCann A."/>
            <person name="Guo C."/>
            <person name="Argimon S."/>
            <person name="Zhang W."/>
            <person name="Yang X."/>
            <person name="Jeffery I.B."/>
            <person name="Cooney J.C."/>
            <person name="Kagawa T.F."/>
            <person name="Liu W."/>
            <person name="Song Y."/>
            <person name="Salvetti E."/>
            <person name="Wrobel A."/>
            <person name="Rasinkangas P."/>
            <person name="Parkhill J."/>
            <person name="Rea M.C."/>
            <person name="O'Sullivan O."/>
            <person name="Ritari J."/>
            <person name="Douillard F.P."/>
            <person name="Paul Ross R."/>
            <person name="Yang R."/>
            <person name="Briner A.E."/>
            <person name="Felis G.E."/>
            <person name="de Vos W.M."/>
            <person name="Barrangou R."/>
            <person name="Klaenhammer T.R."/>
            <person name="Caufield P.W."/>
            <person name="Cui Y."/>
            <person name="Zhang H."/>
            <person name="O'Toole P.W."/>
        </authorList>
    </citation>
    <scope>NUCLEOTIDE SEQUENCE [LARGE SCALE GENOMIC DNA]</scope>
    <source>
        <strain evidence="3 4">DSM 20014</strain>
    </source>
</reference>
<dbReference type="InterPro" id="IPR010572">
    <property type="entry name" value="Tail_dom"/>
</dbReference>
<comment type="caution">
    <text evidence="3">The sequence shown here is derived from an EMBL/GenBank/DDBJ whole genome shotgun (WGS) entry which is preliminary data.</text>
</comment>
<evidence type="ECO:0000313" key="4">
    <source>
        <dbReference type="Proteomes" id="UP000051673"/>
    </source>
</evidence>
<dbReference type="Proteomes" id="UP000051673">
    <property type="component" value="Unassembled WGS sequence"/>
</dbReference>
<dbReference type="AlphaFoldDB" id="A0A0R2JTP2"/>
<evidence type="ECO:0000313" key="3">
    <source>
        <dbReference type="EMBL" id="KRN77501.1"/>
    </source>
</evidence>
<dbReference type="EMBL" id="JQCD01000018">
    <property type="protein sequence ID" value="KRN77501.1"/>
    <property type="molecule type" value="Genomic_DNA"/>
</dbReference>
<dbReference type="Pfam" id="PF18994">
    <property type="entry name" value="Prophage_tailD1"/>
    <property type="match status" value="1"/>
</dbReference>
<accession>A0A0R2JTP2</accession>
<sequence>MLNQIVKVKTRDGTHIEPIQSIVLPSFQYDEQVNTQRQISFVAKNDYSFGYSLIQENNLIEFDGQEYIIQQLDRNFVNGYPTVNVTASHIYTDCHRIMQYKQNEKAQSYSVQDVLNFYFANNRLGFTTKVVGSFSKKKIEGLGGDSAFDGLGKIVSSWPDAVVTQDNKHIVIYQHSERTKHLGKRLSYGHNSDNIQLNTDISSIINSFYVVGGTKEEKVTTGNSKNKKTETKTVPFFPPHIVKDEKSIAKYGEWSGGILNDERFHDAKAMDDYAKGKFVLEPPLTITLDYKGGERPIINELKRLEILETGYVTDIEVVGYSWHPFDDGQVTTVTLNSLRKTSLEYFRAQQRQQSLSKKKSNAIAQEIQNTLNHGLAWDWRGND</sequence>
<keyword evidence="4" id="KW-1185">Reference proteome</keyword>
<feature type="domain" description="Tail spike" evidence="1">
    <location>
        <begin position="99"/>
        <end position="341"/>
    </location>
</feature>
<evidence type="ECO:0000259" key="1">
    <source>
        <dbReference type="Pfam" id="PF06605"/>
    </source>
</evidence>
<dbReference type="Gene3D" id="3.55.50.40">
    <property type="match status" value="1"/>
</dbReference>
<dbReference type="Pfam" id="PF06605">
    <property type="entry name" value="Prophage_tail"/>
    <property type="match status" value="1"/>
</dbReference>
<name>A0A0R2JTP2_9LACO</name>
<dbReference type="STRING" id="1620.IV67_GL001557"/>
<evidence type="ECO:0000259" key="2">
    <source>
        <dbReference type="Pfam" id="PF18994"/>
    </source>
</evidence>
<feature type="domain" description="Prophage endopeptidase tail N-terminal" evidence="2">
    <location>
        <begin position="7"/>
        <end position="89"/>
    </location>
</feature>
<proteinExistence type="predicted"/>
<dbReference type="Gene3D" id="6.20.110.10">
    <property type="match status" value="1"/>
</dbReference>
<dbReference type="PATRIC" id="fig|1620.3.peg.1591"/>